<proteinExistence type="predicted"/>
<name>A0A820SEJ7_9BILA</name>
<dbReference type="Gene3D" id="3.80.10.10">
    <property type="entry name" value="Ribonuclease Inhibitor"/>
    <property type="match status" value="1"/>
</dbReference>
<reference evidence="1" key="1">
    <citation type="submission" date="2021-02" db="EMBL/GenBank/DDBJ databases">
        <authorList>
            <person name="Nowell W R."/>
        </authorList>
    </citation>
    <scope>NUCLEOTIDE SEQUENCE</scope>
</reference>
<accession>A0A820SEJ7</accession>
<evidence type="ECO:0000313" key="1">
    <source>
        <dbReference type="EMBL" id="CAF4451890.1"/>
    </source>
</evidence>
<dbReference type="AlphaFoldDB" id="A0A820SEJ7"/>
<feature type="non-terminal residue" evidence="1">
    <location>
        <position position="1"/>
    </location>
</feature>
<dbReference type="Proteomes" id="UP000663844">
    <property type="component" value="Unassembled WGS sequence"/>
</dbReference>
<feature type="non-terminal residue" evidence="1">
    <location>
        <position position="123"/>
    </location>
</feature>
<dbReference type="SUPFAM" id="SSF52047">
    <property type="entry name" value="RNI-like"/>
    <property type="match status" value="1"/>
</dbReference>
<organism evidence="1 2">
    <name type="scientific">Adineta steineri</name>
    <dbReference type="NCBI Taxonomy" id="433720"/>
    <lineage>
        <taxon>Eukaryota</taxon>
        <taxon>Metazoa</taxon>
        <taxon>Spiralia</taxon>
        <taxon>Gnathifera</taxon>
        <taxon>Rotifera</taxon>
        <taxon>Eurotatoria</taxon>
        <taxon>Bdelloidea</taxon>
        <taxon>Adinetida</taxon>
        <taxon>Adinetidae</taxon>
        <taxon>Adineta</taxon>
    </lineage>
</organism>
<protein>
    <submittedName>
        <fullName evidence="1">Uncharacterized protein</fullName>
    </submittedName>
</protein>
<dbReference type="InterPro" id="IPR032675">
    <property type="entry name" value="LRR_dom_sf"/>
</dbReference>
<gene>
    <name evidence="1" type="ORF">OXD698_LOCUS54450</name>
</gene>
<evidence type="ECO:0000313" key="2">
    <source>
        <dbReference type="Proteomes" id="UP000663844"/>
    </source>
</evidence>
<sequence>GPMLAVDWSTTQLSELDLSSTELSEKALLEFFRIVPNLTYLAVPFCDGFTDKVLNLLIDLGKLNGCRALDLSNTVNLNIETMYRLLLSSPDITQRLEALSYTGHACITEQFWIDAIRFLHKIK</sequence>
<dbReference type="EMBL" id="CAJOAZ010033041">
    <property type="protein sequence ID" value="CAF4451890.1"/>
    <property type="molecule type" value="Genomic_DNA"/>
</dbReference>
<comment type="caution">
    <text evidence="1">The sequence shown here is derived from an EMBL/GenBank/DDBJ whole genome shotgun (WGS) entry which is preliminary data.</text>
</comment>